<dbReference type="PROSITE" id="PS51464">
    <property type="entry name" value="SIS"/>
    <property type="match status" value="1"/>
</dbReference>
<evidence type="ECO:0000256" key="6">
    <source>
        <dbReference type="ARBA" id="ARBA00060672"/>
    </source>
</evidence>
<dbReference type="UniPathway" id="UPA00342"/>
<organism evidence="13 14">
    <name type="scientific">Lactobacillus helveticus</name>
    <name type="common">Lactobacillus suntoryeus</name>
    <dbReference type="NCBI Taxonomy" id="1587"/>
    <lineage>
        <taxon>Bacteria</taxon>
        <taxon>Bacillati</taxon>
        <taxon>Bacillota</taxon>
        <taxon>Bacilli</taxon>
        <taxon>Lactobacillales</taxon>
        <taxon>Lactobacillaceae</taxon>
        <taxon>Lactobacillus</taxon>
    </lineage>
</organism>
<sequence>MSLDKLTTEQRNANTTHIDTMSTLEMVKTINNEDEKIAPAVGTQDEKIAQAIDIGAKRYHDGGRLIYIGAGTSGRLGVLDAVELVPTYGIKPERAIGLIAGGKSAMYLAVEGAEDDPDLAEADLKKINLSEKDMVLGIAASGRTPYVIGGLDYAKKVGAATVAVACVKNSLIGQHAEIAIEAVTGPEVVTGSTRMKAGTAQKMILNMISTGIMIRQGKVYENVMIDVLPTNEKLVERAKRIISTVTGISKEQASRVLKEADKDVGLAIVMAKTKMNKEQAETLLAENHGNVSDVLKQFDIKI</sequence>
<comment type="subunit">
    <text evidence="1 12">Homodimer.</text>
</comment>
<dbReference type="InterPro" id="IPR001347">
    <property type="entry name" value="SIS_dom"/>
</dbReference>
<evidence type="ECO:0000256" key="10">
    <source>
        <dbReference type="ARBA" id="ARBA00077905"/>
    </source>
</evidence>
<keyword evidence="2 12" id="KW-0456">Lyase</keyword>
<feature type="active site" evidence="12">
    <location>
        <position position="114"/>
    </location>
</feature>
<comment type="miscellaneous">
    <text evidence="12">A lyase-type mechanism (elimination/hydration) is suggested for the cleavage of the lactyl ether bond of MurNAc 6-phosphate, with the formation of an alpha,beta-unsaturated aldehyde intermediate with (E)-stereochemistry, followed by the syn addition of water to give product.</text>
</comment>
<dbReference type="NCBIfam" id="TIGR00274">
    <property type="entry name" value="N-acetylmuramic acid 6-phosphate etherase"/>
    <property type="match status" value="1"/>
</dbReference>
<dbReference type="GO" id="GO:0046348">
    <property type="term" value="P:amino sugar catabolic process"/>
    <property type="evidence" value="ECO:0007669"/>
    <property type="project" value="InterPro"/>
</dbReference>
<evidence type="ECO:0000256" key="2">
    <source>
        <dbReference type="ARBA" id="ARBA00023239"/>
    </source>
</evidence>
<evidence type="ECO:0000256" key="8">
    <source>
        <dbReference type="ARBA" id="ARBA00067056"/>
    </source>
</evidence>
<comment type="similarity">
    <text evidence="7 12">Belongs to the GCKR-like family. MurNAc-6-P etherase subfamily.</text>
</comment>
<reference evidence="13 14" key="1">
    <citation type="submission" date="2017-02" db="EMBL/GenBank/DDBJ databases">
        <title>Complete genome sequence of Lactobacillus helveticus.</title>
        <authorList>
            <person name="Kim J.F."/>
            <person name="Chung Y."/>
            <person name="Kwak M."/>
        </authorList>
    </citation>
    <scope>NUCLEOTIDE SEQUENCE [LARGE SCALE GENOMIC DNA]</scope>
    <source>
        <strain evidence="13 14">LH5</strain>
    </source>
</reference>
<comment type="catalytic activity">
    <reaction evidence="4 12">
        <text>N-acetyl-D-muramate 6-phosphate + H2O = N-acetyl-D-glucosamine 6-phosphate + (R)-lactate</text>
        <dbReference type="Rhea" id="RHEA:26410"/>
        <dbReference type="ChEBI" id="CHEBI:15377"/>
        <dbReference type="ChEBI" id="CHEBI:16004"/>
        <dbReference type="ChEBI" id="CHEBI:57513"/>
        <dbReference type="ChEBI" id="CHEBI:58722"/>
        <dbReference type="EC" id="4.2.1.126"/>
    </reaction>
</comment>
<dbReference type="GO" id="GO:0097367">
    <property type="term" value="F:carbohydrate derivative binding"/>
    <property type="evidence" value="ECO:0007669"/>
    <property type="project" value="InterPro"/>
</dbReference>
<dbReference type="Proteomes" id="UP000267945">
    <property type="component" value="Chromosome"/>
</dbReference>
<feature type="active site" description="Proton donor" evidence="12">
    <location>
        <position position="83"/>
    </location>
</feature>
<evidence type="ECO:0000256" key="4">
    <source>
        <dbReference type="ARBA" id="ARBA00051747"/>
    </source>
</evidence>
<evidence type="ECO:0000256" key="1">
    <source>
        <dbReference type="ARBA" id="ARBA00011738"/>
    </source>
</evidence>
<dbReference type="PROSITE" id="PS01272">
    <property type="entry name" value="GCKR"/>
    <property type="match status" value="1"/>
</dbReference>
<dbReference type="SUPFAM" id="SSF53697">
    <property type="entry name" value="SIS domain"/>
    <property type="match status" value="1"/>
</dbReference>
<dbReference type="HAMAP" id="MF_00068">
    <property type="entry name" value="MurQ"/>
    <property type="match status" value="1"/>
</dbReference>
<dbReference type="GO" id="GO:0009254">
    <property type="term" value="P:peptidoglycan turnover"/>
    <property type="evidence" value="ECO:0007669"/>
    <property type="project" value="TreeGrafter"/>
</dbReference>
<evidence type="ECO:0000256" key="12">
    <source>
        <dbReference type="HAMAP-Rule" id="MF_00068"/>
    </source>
</evidence>
<dbReference type="InterPro" id="IPR005488">
    <property type="entry name" value="Etherase_MurQ"/>
</dbReference>
<dbReference type="FunFam" id="1.10.8.1080:FF:000001">
    <property type="entry name" value="N-acetylmuramic acid 6-phosphate etherase"/>
    <property type="match status" value="1"/>
</dbReference>
<comment type="function">
    <text evidence="12">Specifically catalyzes the cleavage of the D-lactyl ether substituent of MurNAc 6-phosphate, producing GlcNAc 6-phosphate and D-lactate.</text>
</comment>
<dbReference type="InterPro" id="IPR046348">
    <property type="entry name" value="SIS_dom_sf"/>
</dbReference>
<dbReference type="PANTHER" id="PTHR10088:SF4">
    <property type="entry name" value="GLUCOKINASE REGULATORY PROTEIN"/>
    <property type="match status" value="1"/>
</dbReference>
<evidence type="ECO:0000256" key="7">
    <source>
        <dbReference type="ARBA" id="ARBA00061234"/>
    </source>
</evidence>
<dbReference type="CDD" id="cd05007">
    <property type="entry name" value="SIS_Etherase"/>
    <property type="match status" value="1"/>
</dbReference>
<accession>A0A3Q8SUK2</accession>
<dbReference type="GO" id="GO:0016835">
    <property type="term" value="F:carbon-oxygen lyase activity"/>
    <property type="evidence" value="ECO:0007669"/>
    <property type="project" value="UniProtKB-UniRule"/>
</dbReference>
<dbReference type="GeneID" id="99757629"/>
<comment type="pathway">
    <text evidence="12">Amino-sugar metabolism; N-acetylmuramate degradation.</text>
</comment>
<evidence type="ECO:0000256" key="3">
    <source>
        <dbReference type="ARBA" id="ARBA00023277"/>
    </source>
</evidence>
<evidence type="ECO:0000313" key="13">
    <source>
        <dbReference type="EMBL" id="AZK91723.1"/>
    </source>
</evidence>
<dbReference type="NCBIfam" id="NF003915">
    <property type="entry name" value="PRK05441.1"/>
    <property type="match status" value="1"/>
</dbReference>
<dbReference type="Gene3D" id="1.10.8.1080">
    <property type="match status" value="1"/>
</dbReference>
<evidence type="ECO:0000313" key="14">
    <source>
        <dbReference type="Proteomes" id="UP000267945"/>
    </source>
</evidence>
<dbReference type="Pfam" id="PF22645">
    <property type="entry name" value="GKRP_SIS_N"/>
    <property type="match status" value="1"/>
</dbReference>
<comment type="pathway">
    <text evidence="6">Cell wall biogenesis.</text>
</comment>
<proteinExistence type="inferred from homology"/>
<evidence type="ECO:0000256" key="5">
    <source>
        <dbReference type="ARBA" id="ARBA00060595"/>
    </source>
</evidence>
<dbReference type="NCBIfam" id="NF009222">
    <property type="entry name" value="PRK12570.1"/>
    <property type="match status" value="1"/>
</dbReference>
<dbReference type="AlphaFoldDB" id="A0A3Q8SUK2"/>
<gene>
    <name evidence="12 13" type="primary">murQ</name>
    <name evidence="13" type="ORF">LH5_01483</name>
</gene>
<dbReference type="RefSeq" id="WP_014919648.1">
    <property type="nucleotide sequence ID" value="NZ_CP019581.1"/>
</dbReference>
<keyword evidence="3 12" id="KW-0119">Carbohydrate metabolism</keyword>
<dbReference type="GO" id="GO:0097173">
    <property type="term" value="P:N-acetylmuramic acid catabolic process"/>
    <property type="evidence" value="ECO:0007669"/>
    <property type="project" value="UniProtKB-UniPathway"/>
</dbReference>
<evidence type="ECO:0000256" key="11">
    <source>
        <dbReference type="ARBA" id="ARBA00084049"/>
    </source>
</evidence>
<dbReference type="GO" id="GO:0016803">
    <property type="term" value="F:ether hydrolase activity"/>
    <property type="evidence" value="ECO:0007669"/>
    <property type="project" value="TreeGrafter"/>
</dbReference>
<comment type="pathway">
    <text evidence="5">Amino-sugar metabolism; 1,6-anhydro-N-acetylmuramate degradation.</text>
</comment>
<dbReference type="FunFam" id="3.40.50.10490:FF:000014">
    <property type="entry name" value="N-acetylmuramic acid 6-phosphate etherase"/>
    <property type="match status" value="1"/>
</dbReference>
<dbReference type="Gene3D" id="3.40.50.10490">
    <property type="entry name" value="Glucose-6-phosphate isomerase like protein, domain 1"/>
    <property type="match status" value="1"/>
</dbReference>
<dbReference type="EC" id="4.2.1.126" evidence="8 12"/>
<dbReference type="EMBL" id="CP019581">
    <property type="protein sequence ID" value="AZK91723.1"/>
    <property type="molecule type" value="Genomic_DNA"/>
</dbReference>
<dbReference type="PANTHER" id="PTHR10088">
    <property type="entry name" value="GLUCOKINASE REGULATORY PROTEIN"/>
    <property type="match status" value="1"/>
</dbReference>
<dbReference type="InterPro" id="IPR040190">
    <property type="entry name" value="MURQ/GCKR"/>
</dbReference>
<evidence type="ECO:0000256" key="9">
    <source>
        <dbReference type="ARBA" id="ARBA00070061"/>
    </source>
</evidence>
<name>A0A3Q8SUK2_LACHE</name>
<dbReference type="InterPro" id="IPR005486">
    <property type="entry name" value="Glucokinase_regulatory_CS"/>
</dbReference>
<protein>
    <recommendedName>
        <fullName evidence="9 12">N-acetylmuramic acid 6-phosphate etherase</fullName>
        <shortName evidence="12">MurNAc-6-P etherase</shortName>
        <ecNumber evidence="8 12">4.2.1.126</ecNumber>
    </recommendedName>
    <alternativeName>
        <fullName evidence="11 12">N-acetylmuramic acid 6-phosphate hydrolase</fullName>
    </alternativeName>
    <alternativeName>
        <fullName evidence="10 12">N-acetylmuramic acid 6-phosphate lyase</fullName>
    </alternativeName>
</protein>